<dbReference type="GO" id="GO:0004658">
    <property type="term" value="F:propionyl-CoA carboxylase activity"/>
    <property type="evidence" value="ECO:0007669"/>
    <property type="project" value="InterPro"/>
</dbReference>
<proteinExistence type="predicted"/>
<reference evidence="1" key="1">
    <citation type="submission" date="2020-05" db="EMBL/GenBank/DDBJ databases">
        <authorList>
            <person name="Chiriac C."/>
            <person name="Salcher M."/>
            <person name="Ghai R."/>
            <person name="Kavagutti S V."/>
        </authorList>
    </citation>
    <scope>NUCLEOTIDE SEQUENCE</scope>
</reference>
<dbReference type="EMBL" id="CAEZXK010000003">
    <property type="protein sequence ID" value="CAB4680391.1"/>
    <property type="molecule type" value="Genomic_DNA"/>
</dbReference>
<dbReference type="GO" id="GO:0003989">
    <property type="term" value="F:acetyl-CoA carboxylase activity"/>
    <property type="evidence" value="ECO:0007669"/>
    <property type="project" value="InterPro"/>
</dbReference>
<evidence type="ECO:0000313" key="1">
    <source>
        <dbReference type="EMBL" id="CAB4680391.1"/>
    </source>
</evidence>
<gene>
    <name evidence="1" type="ORF">UFOPK2370_00233</name>
</gene>
<accession>A0A6J6N198</accession>
<dbReference type="Pfam" id="PF13822">
    <property type="entry name" value="ACC_epsilon"/>
    <property type="match status" value="1"/>
</dbReference>
<dbReference type="AlphaFoldDB" id="A0A6J6N198"/>
<protein>
    <submittedName>
        <fullName evidence="1">Unannotated protein</fullName>
    </submittedName>
</protein>
<name>A0A6J6N198_9ZZZZ</name>
<dbReference type="InterPro" id="IPR032716">
    <property type="entry name" value="ACC_epsilon"/>
</dbReference>
<sequence>MSDFRDQVKVVRGNPTPTELAAAIAVVELAVAEAAAQARAERAAPKSTWNRNSVNLRGGITPGFGQWKTTFRDGLN</sequence>
<organism evidence="1">
    <name type="scientific">freshwater metagenome</name>
    <dbReference type="NCBI Taxonomy" id="449393"/>
    <lineage>
        <taxon>unclassified sequences</taxon>
        <taxon>metagenomes</taxon>
        <taxon>ecological metagenomes</taxon>
    </lineage>
</organism>